<evidence type="ECO:0000313" key="3">
    <source>
        <dbReference type="Proteomes" id="UP000380867"/>
    </source>
</evidence>
<name>A0A5M4FFR5_9ACTN</name>
<evidence type="ECO:0000313" key="2">
    <source>
        <dbReference type="EMBL" id="KAA1398144.1"/>
    </source>
</evidence>
<dbReference type="SUPFAM" id="SSF46785">
    <property type="entry name" value="Winged helix' DNA-binding domain"/>
    <property type="match status" value="1"/>
</dbReference>
<dbReference type="InterPro" id="IPR036388">
    <property type="entry name" value="WH-like_DNA-bd_sf"/>
</dbReference>
<gene>
    <name evidence="2" type="ORF">ESP70_012525</name>
</gene>
<reference evidence="2" key="1">
    <citation type="submission" date="2019-09" db="EMBL/GenBank/DDBJ databases">
        <authorList>
            <person name="Li J."/>
        </authorList>
    </citation>
    <scope>NUCLEOTIDE SEQUENCE [LARGE SCALE GENOMIC DNA]</scope>
    <source>
        <strain evidence="2">JCM 14732</strain>
    </source>
</reference>
<dbReference type="InterPro" id="IPR036390">
    <property type="entry name" value="WH_DNA-bd_sf"/>
</dbReference>
<evidence type="ECO:0000259" key="1">
    <source>
        <dbReference type="Pfam" id="PF03551"/>
    </source>
</evidence>
<dbReference type="OrthoDB" id="3746369at2"/>
<accession>A0A5M4FFR5</accession>
<dbReference type="EMBL" id="SDPQ02000002">
    <property type="protein sequence ID" value="KAA1398144.1"/>
    <property type="molecule type" value="Genomic_DNA"/>
</dbReference>
<dbReference type="Gene3D" id="1.10.10.10">
    <property type="entry name" value="Winged helix-like DNA-binding domain superfamily/Winged helix DNA-binding domain"/>
    <property type="match status" value="1"/>
</dbReference>
<dbReference type="Proteomes" id="UP000380867">
    <property type="component" value="Unassembled WGS sequence"/>
</dbReference>
<keyword evidence="3" id="KW-1185">Reference proteome</keyword>
<dbReference type="InterPro" id="IPR005149">
    <property type="entry name" value="Tscrpt_reg_PadR_N"/>
</dbReference>
<sequence>MEQYARSVTSSLSTTSYALLGLLVFDSETSENGLTGYELKQRADRTLRFYWVSPATSQIYTELDRLSRHDFVDAIDDTTGKRTTRRFRITAAGREALTTWLHTSKHEFPNLKHPIALRLMLGSLMGPGEVDAMLDGYVSAVADRRKELEAVREMLGDREAVAYPARVADWGLAYYDAEIEIVEKLRRTL</sequence>
<protein>
    <submittedName>
        <fullName evidence="2">PadR family transcriptional regulator</fullName>
    </submittedName>
</protein>
<feature type="domain" description="Transcription regulator PadR N-terminal" evidence="1">
    <location>
        <begin position="31"/>
        <end position="98"/>
    </location>
</feature>
<proteinExistence type="predicted"/>
<dbReference type="Pfam" id="PF03551">
    <property type="entry name" value="PadR"/>
    <property type="match status" value="1"/>
</dbReference>
<dbReference type="AlphaFoldDB" id="A0A5M4FFR5"/>
<comment type="caution">
    <text evidence="2">The sequence shown here is derived from an EMBL/GenBank/DDBJ whole genome shotgun (WGS) entry which is preliminary data.</text>
</comment>
<organism evidence="2 3">
    <name type="scientific">Aeromicrobium ginsengisoli</name>
    <dbReference type="NCBI Taxonomy" id="363867"/>
    <lineage>
        <taxon>Bacteria</taxon>
        <taxon>Bacillati</taxon>
        <taxon>Actinomycetota</taxon>
        <taxon>Actinomycetes</taxon>
        <taxon>Propionibacteriales</taxon>
        <taxon>Nocardioidaceae</taxon>
        <taxon>Aeromicrobium</taxon>
    </lineage>
</organism>